<dbReference type="SMART" id="SM00986">
    <property type="entry name" value="UDG"/>
    <property type="match status" value="1"/>
</dbReference>
<comment type="caution">
    <text evidence="9">The sequence shown here is derived from an EMBL/GenBank/DDBJ whole genome shotgun (WGS) entry which is preliminary data.</text>
</comment>
<keyword evidence="6" id="KW-0411">Iron-sulfur</keyword>
<evidence type="ECO:0000256" key="4">
    <source>
        <dbReference type="ARBA" id="ARBA00022801"/>
    </source>
</evidence>
<evidence type="ECO:0000313" key="9">
    <source>
        <dbReference type="EMBL" id="KKM12055.1"/>
    </source>
</evidence>
<organism evidence="9">
    <name type="scientific">marine sediment metagenome</name>
    <dbReference type="NCBI Taxonomy" id="412755"/>
    <lineage>
        <taxon>unclassified sequences</taxon>
        <taxon>metagenomes</taxon>
        <taxon>ecological metagenomes</taxon>
    </lineage>
</organism>
<sequence>MLVGEAGGEDEEYEKRPFVGKSGQFLERYIGRVGYQREEVFLTNLSKHRPSWNKFRNLLGTPELEAGLLELRAEIEEVNPNIIVACGAWPMYYLTGCTASKGIPGSGVLSWRGSVVPGVGPAEGHKVLITLHPAYIIRPTGFGYHPIFFNDLRQIKREVDSPDLQYPEYTEYIDPPNTEELIREMCQSEWLTVDIETFGSSLACVGFTDSTERGLCITFEHPEGWQWAQWALLEREEELPVWSLRY</sequence>
<dbReference type="PANTHER" id="PTHR33693">
    <property type="entry name" value="TYPE-5 URACIL-DNA GLYCOSYLASE"/>
    <property type="match status" value="1"/>
</dbReference>
<evidence type="ECO:0000256" key="3">
    <source>
        <dbReference type="ARBA" id="ARBA00022763"/>
    </source>
</evidence>
<accession>A0A0F9JT25</accession>
<dbReference type="GO" id="GO:0046872">
    <property type="term" value="F:metal ion binding"/>
    <property type="evidence" value="ECO:0007669"/>
    <property type="project" value="UniProtKB-KW"/>
</dbReference>
<dbReference type="EMBL" id="LAZR01015474">
    <property type="protein sequence ID" value="KKM12055.1"/>
    <property type="molecule type" value="Genomic_DNA"/>
</dbReference>
<dbReference type="AlphaFoldDB" id="A0A0F9JT25"/>
<keyword evidence="1" id="KW-0004">4Fe-4S</keyword>
<dbReference type="SUPFAM" id="SSF52141">
    <property type="entry name" value="Uracil-DNA glycosylase-like"/>
    <property type="match status" value="1"/>
</dbReference>
<keyword evidence="4" id="KW-0378">Hydrolase</keyword>
<evidence type="ECO:0000259" key="8">
    <source>
        <dbReference type="SMART" id="SM00986"/>
    </source>
</evidence>
<keyword evidence="5" id="KW-0408">Iron</keyword>
<dbReference type="InterPro" id="IPR005122">
    <property type="entry name" value="Uracil-DNA_glycosylase-like"/>
</dbReference>
<keyword evidence="7" id="KW-0234">DNA repair</keyword>
<evidence type="ECO:0000256" key="1">
    <source>
        <dbReference type="ARBA" id="ARBA00022485"/>
    </source>
</evidence>
<evidence type="ECO:0000256" key="2">
    <source>
        <dbReference type="ARBA" id="ARBA00022723"/>
    </source>
</evidence>
<reference evidence="9" key="1">
    <citation type="journal article" date="2015" name="Nature">
        <title>Complex archaea that bridge the gap between prokaryotes and eukaryotes.</title>
        <authorList>
            <person name="Spang A."/>
            <person name="Saw J.H."/>
            <person name="Jorgensen S.L."/>
            <person name="Zaremba-Niedzwiedzka K."/>
            <person name="Martijn J."/>
            <person name="Lind A.E."/>
            <person name="van Eijk R."/>
            <person name="Schleper C."/>
            <person name="Guy L."/>
            <person name="Ettema T.J."/>
        </authorList>
    </citation>
    <scope>NUCLEOTIDE SEQUENCE</scope>
</reference>
<keyword evidence="3" id="KW-0227">DNA damage</keyword>
<dbReference type="GO" id="GO:0097506">
    <property type="term" value="F:deaminated base DNA N-glycosylase activity"/>
    <property type="evidence" value="ECO:0007669"/>
    <property type="project" value="UniProtKB-ARBA"/>
</dbReference>
<dbReference type="PANTHER" id="PTHR33693:SF9">
    <property type="entry name" value="TYPE-4 URACIL-DNA GLYCOSYLASE"/>
    <property type="match status" value="1"/>
</dbReference>
<evidence type="ECO:0000256" key="7">
    <source>
        <dbReference type="ARBA" id="ARBA00023204"/>
    </source>
</evidence>
<evidence type="ECO:0000256" key="5">
    <source>
        <dbReference type="ARBA" id="ARBA00023004"/>
    </source>
</evidence>
<dbReference type="SMART" id="SM00987">
    <property type="entry name" value="UreE_C"/>
    <property type="match status" value="1"/>
</dbReference>
<protein>
    <recommendedName>
        <fullName evidence="8">Uracil-DNA glycosylase-like domain-containing protein</fullName>
    </recommendedName>
</protein>
<dbReference type="Pfam" id="PF03167">
    <property type="entry name" value="UDG"/>
    <property type="match status" value="1"/>
</dbReference>
<keyword evidence="2" id="KW-0479">Metal-binding</keyword>
<dbReference type="GO" id="GO:0051539">
    <property type="term" value="F:4 iron, 4 sulfur cluster binding"/>
    <property type="evidence" value="ECO:0007669"/>
    <property type="project" value="UniProtKB-KW"/>
</dbReference>
<dbReference type="InterPro" id="IPR036895">
    <property type="entry name" value="Uracil-DNA_glycosylase-like_sf"/>
</dbReference>
<proteinExistence type="predicted"/>
<dbReference type="GO" id="GO:0006281">
    <property type="term" value="P:DNA repair"/>
    <property type="evidence" value="ECO:0007669"/>
    <property type="project" value="UniProtKB-KW"/>
</dbReference>
<name>A0A0F9JT25_9ZZZZ</name>
<dbReference type="Gene3D" id="3.40.470.10">
    <property type="entry name" value="Uracil-DNA glycosylase-like domain"/>
    <property type="match status" value="1"/>
</dbReference>
<dbReference type="InterPro" id="IPR051536">
    <property type="entry name" value="UDG_Type-4/5"/>
</dbReference>
<gene>
    <name evidence="9" type="ORF">LCGC14_1720460</name>
</gene>
<evidence type="ECO:0000256" key="6">
    <source>
        <dbReference type="ARBA" id="ARBA00023014"/>
    </source>
</evidence>
<feature type="domain" description="Uracil-DNA glycosylase-like" evidence="8">
    <location>
        <begin position="1"/>
        <end position="153"/>
    </location>
</feature>